<reference evidence="9" key="1">
    <citation type="journal article" date="2024" name="Gigascience">
        <title>Chromosome-level genome of the poultry shaft louse Menopon gallinae provides insight into the host-switching and adaptive evolution of parasitic lice.</title>
        <authorList>
            <person name="Xu Y."/>
            <person name="Ma L."/>
            <person name="Liu S."/>
            <person name="Liang Y."/>
            <person name="Liu Q."/>
            <person name="He Z."/>
            <person name="Tian L."/>
            <person name="Duan Y."/>
            <person name="Cai W."/>
            <person name="Li H."/>
            <person name="Song F."/>
        </authorList>
    </citation>
    <scope>NUCLEOTIDE SEQUENCE</scope>
    <source>
        <strain evidence="9">Cailab_2023a</strain>
    </source>
</reference>
<dbReference type="GO" id="GO:0046872">
    <property type="term" value="F:metal ion binding"/>
    <property type="evidence" value="ECO:0007669"/>
    <property type="project" value="UniProtKB-KW"/>
</dbReference>
<accession>A0AAW2H7L2</accession>
<evidence type="ECO:0000256" key="6">
    <source>
        <dbReference type="ARBA" id="ARBA00045223"/>
    </source>
</evidence>
<evidence type="ECO:0000256" key="1">
    <source>
        <dbReference type="ARBA" id="ARBA00009275"/>
    </source>
</evidence>
<feature type="region of interest" description="Disordered" evidence="7">
    <location>
        <begin position="1"/>
        <end position="22"/>
    </location>
</feature>
<dbReference type="Pfam" id="PF01026">
    <property type="entry name" value="TatD_DNase"/>
    <property type="match status" value="1"/>
</dbReference>
<evidence type="ECO:0000256" key="7">
    <source>
        <dbReference type="SAM" id="MobiDB-lite"/>
    </source>
</evidence>
<dbReference type="InterPro" id="IPR001130">
    <property type="entry name" value="TatD-like"/>
</dbReference>
<organism evidence="9">
    <name type="scientific">Menopon gallinae</name>
    <name type="common">poultry shaft louse</name>
    <dbReference type="NCBI Taxonomy" id="328185"/>
    <lineage>
        <taxon>Eukaryota</taxon>
        <taxon>Metazoa</taxon>
        <taxon>Ecdysozoa</taxon>
        <taxon>Arthropoda</taxon>
        <taxon>Hexapoda</taxon>
        <taxon>Insecta</taxon>
        <taxon>Pterygota</taxon>
        <taxon>Neoptera</taxon>
        <taxon>Paraneoptera</taxon>
        <taxon>Psocodea</taxon>
        <taxon>Troctomorpha</taxon>
        <taxon>Phthiraptera</taxon>
        <taxon>Amblycera</taxon>
        <taxon>Menoponidae</taxon>
        <taxon>Menopon</taxon>
    </lineage>
</organism>
<feature type="compositionally biased region" description="Basic residues" evidence="7">
    <location>
        <begin position="1"/>
        <end position="11"/>
    </location>
</feature>
<evidence type="ECO:0000256" key="2">
    <source>
        <dbReference type="ARBA" id="ARBA00022722"/>
    </source>
</evidence>
<name>A0AAW2H7L2_9NEOP</name>
<dbReference type="InterPro" id="IPR014710">
    <property type="entry name" value="RmlC-like_jellyroll"/>
</dbReference>
<comment type="similarity">
    <text evidence="1">Belongs to the metallo-dependent hydrolases superfamily. TatD-type hydrolase family.</text>
</comment>
<evidence type="ECO:0000256" key="3">
    <source>
        <dbReference type="ARBA" id="ARBA00022723"/>
    </source>
</evidence>
<dbReference type="PROSITE" id="PS01091">
    <property type="entry name" value="TATD_3"/>
    <property type="match status" value="1"/>
</dbReference>
<dbReference type="InterPro" id="IPR018228">
    <property type="entry name" value="DNase_TatD-rel_CS"/>
</dbReference>
<proteinExistence type="inferred from homology"/>
<dbReference type="Gene3D" id="2.60.120.10">
    <property type="entry name" value="Jelly Rolls"/>
    <property type="match status" value="1"/>
</dbReference>
<dbReference type="Pfam" id="PF11699">
    <property type="entry name" value="CENP-C_C"/>
    <property type="match status" value="1"/>
</dbReference>
<dbReference type="PANTHER" id="PTHR10060:SF15">
    <property type="entry name" value="DEOXYRIBONUCLEASE TATDN1"/>
    <property type="match status" value="1"/>
</dbReference>
<dbReference type="InterPro" id="IPR032466">
    <property type="entry name" value="Metal_Hydrolase"/>
</dbReference>
<dbReference type="GO" id="GO:0008296">
    <property type="term" value="F:3'-5'-DNA exonuclease activity"/>
    <property type="evidence" value="ECO:0007669"/>
    <property type="project" value="TreeGrafter"/>
</dbReference>
<dbReference type="InterPro" id="IPR011051">
    <property type="entry name" value="RmlC_Cupin_sf"/>
</dbReference>
<comment type="caution">
    <text evidence="9">The sequence shown here is derived from an EMBL/GenBank/DDBJ whole genome shotgun (WGS) entry which is preliminary data.</text>
</comment>
<dbReference type="AlphaFoldDB" id="A0AAW2H7L2"/>
<dbReference type="CDD" id="cd01310">
    <property type="entry name" value="TatD_DNAse"/>
    <property type="match status" value="1"/>
</dbReference>
<keyword evidence="4" id="KW-0378">Hydrolase</keyword>
<evidence type="ECO:0000256" key="4">
    <source>
        <dbReference type="ARBA" id="ARBA00022801"/>
    </source>
</evidence>
<evidence type="ECO:0000313" key="9">
    <source>
        <dbReference type="EMBL" id="KAL0265784.1"/>
    </source>
</evidence>
<dbReference type="InterPro" id="IPR025974">
    <property type="entry name" value="Mif2/CENP-C_cupin"/>
</dbReference>
<feature type="compositionally biased region" description="Basic and acidic residues" evidence="7">
    <location>
        <begin position="534"/>
        <end position="559"/>
    </location>
</feature>
<feature type="region of interest" description="Disordered" evidence="7">
    <location>
        <begin position="527"/>
        <end position="599"/>
    </location>
</feature>
<keyword evidence="2" id="KW-0540">Nuclease</keyword>
<protein>
    <recommendedName>
        <fullName evidence="5">Deoxyribonuclease TATDN1</fullName>
    </recommendedName>
</protein>
<dbReference type="InterPro" id="IPR050891">
    <property type="entry name" value="TatD-type_Hydrolase"/>
</dbReference>
<gene>
    <name evidence="9" type="ORF">PYX00_011499</name>
</gene>
<evidence type="ECO:0000256" key="5">
    <source>
        <dbReference type="ARBA" id="ARBA00039767"/>
    </source>
</evidence>
<dbReference type="SUPFAM" id="SSF51556">
    <property type="entry name" value="Metallo-dependent hydrolases"/>
    <property type="match status" value="1"/>
</dbReference>
<dbReference type="EMBL" id="JARGDH010000006">
    <property type="protein sequence ID" value="KAL0265784.1"/>
    <property type="molecule type" value="Genomic_DNA"/>
</dbReference>
<evidence type="ECO:0000259" key="8">
    <source>
        <dbReference type="Pfam" id="PF11699"/>
    </source>
</evidence>
<keyword evidence="3" id="KW-0479">Metal-binding</keyword>
<feature type="compositionally biased region" description="Polar residues" evidence="7">
    <location>
        <begin position="449"/>
        <end position="459"/>
    </location>
</feature>
<dbReference type="GO" id="GO:0005829">
    <property type="term" value="C:cytosol"/>
    <property type="evidence" value="ECO:0007669"/>
    <property type="project" value="TreeGrafter"/>
</dbReference>
<comment type="function">
    <text evidence="6">Deoxyribonuclease which catalyzes (in vitro) the decatenation of kinetoplast DNA, which are circular DNA catenated to each other, producing linear DNA molecules. Plays an important role in chromosomal segregation and cell cycle progression during eye development probably via its DNA decatenation activity.</text>
</comment>
<dbReference type="Gene3D" id="3.20.20.140">
    <property type="entry name" value="Metal-dependent hydrolases"/>
    <property type="match status" value="1"/>
</dbReference>
<feature type="region of interest" description="Disordered" evidence="7">
    <location>
        <begin position="446"/>
        <end position="497"/>
    </location>
</feature>
<dbReference type="SUPFAM" id="SSF51182">
    <property type="entry name" value="RmlC-like cupins"/>
    <property type="match status" value="1"/>
</dbReference>
<sequence>MLGAKRSRRHVPGGGGHAQRGRLHGADPVCMLPLAEPIMIADIAFNITDSAFEKDRERVVERCRAAGVFPILVGLDTRSSKQCIEYAEMYGTLCYAGIHPTSRDCDVLSLPGLLESDRVIALGECGLDFDRLHFRAKAEQLSIFRRQLDLGAGTYFLHSRGCHRDFMDVISDYSFGGVVHSFTGELEEAMDYIRRGLYIGINGCSLKTQAHVDSVRDVPLESIVVETDSPYCKIRRSSPVYGHVKTREQEKNMMRRNEPLGVWQVVEALSAIKCLSVDAVCSAVNANCERLFGDRVDKVRLHSMALAMKKNYKPLDRRHSKALLFNYEKMDIDEYWRAANHELDEADTSLGLSGEAAEPRLRQYKKSFDKEYAKELNTVDITGLSDSDMADIADENVPDSVVAEPGHDLELGRGSLEGVRPMEMLESALGSSVVQGSEDAGVDYEYDSASGQSRGSIHSSVPARSRTEDLEKLSASSCVQEPCADTSSRDSSDSISVTKNTIKTTGVFENNNTTREAGMKTLRQLRTKFKAGRPRKEAPKERPVKAEPGRGASQDEKTPMQKAAKRKATMPGNDSSFVAEAQRQEKATKKSRKSRPGKLTLKGTQDVIGVDDARCFTLEKSDYKKVLSFENLESGVLLLRKGAQVQREKAEQNVVVCLLKGKAKVEVRDTGFVLGTGALFVIRKGWTYSVAATSINGAILSFVFSE</sequence>
<dbReference type="PANTHER" id="PTHR10060">
    <property type="entry name" value="TATD FAMILY DEOXYRIBONUCLEASE"/>
    <property type="match status" value="1"/>
</dbReference>
<feature type="domain" description="Mif2/CENP-C cupin" evidence="8">
    <location>
        <begin position="623"/>
        <end position="702"/>
    </location>
</feature>